<evidence type="ECO:0000313" key="1">
    <source>
        <dbReference type="EMBL" id="OQU85164.1"/>
    </source>
</evidence>
<name>A0A1Z5RN46_SORBI</name>
<sequence>MLGNWLMGIAREERKIIFMGAQLLFGYFGVHAAFRETYWLRFWVLLQREDAREMIRLASKSLEMSPLDIYAKNG</sequence>
<proteinExistence type="predicted"/>
<dbReference type="AlphaFoldDB" id="A0A1Z5RN46"/>
<evidence type="ECO:0000313" key="2">
    <source>
        <dbReference type="Proteomes" id="UP000000768"/>
    </source>
</evidence>
<reference evidence="2" key="2">
    <citation type="journal article" date="2018" name="Plant J.">
        <title>The Sorghum bicolor reference genome: improved assembly, gene annotations, a transcriptome atlas, and signatures of genome organization.</title>
        <authorList>
            <person name="McCormick R.F."/>
            <person name="Truong S.K."/>
            <person name="Sreedasyam A."/>
            <person name="Jenkins J."/>
            <person name="Shu S."/>
            <person name="Sims D."/>
            <person name="Kennedy M."/>
            <person name="Amirebrahimi M."/>
            <person name="Weers B.D."/>
            <person name="McKinley B."/>
            <person name="Mattison A."/>
            <person name="Morishige D.T."/>
            <person name="Grimwood J."/>
            <person name="Schmutz J."/>
            <person name="Mullet J.E."/>
        </authorList>
    </citation>
    <scope>NUCLEOTIDE SEQUENCE [LARGE SCALE GENOMIC DNA]</scope>
    <source>
        <strain evidence="2">cv. BTx623</strain>
    </source>
</reference>
<protein>
    <submittedName>
        <fullName evidence="1">Uncharacterized protein</fullName>
    </submittedName>
</protein>
<dbReference type="Proteomes" id="UP000000768">
    <property type="component" value="Chromosome 4"/>
</dbReference>
<reference evidence="1 2" key="1">
    <citation type="journal article" date="2009" name="Nature">
        <title>The Sorghum bicolor genome and the diversification of grasses.</title>
        <authorList>
            <person name="Paterson A.H."/>
            <person name="Bowers J.E."/>
            <person name="Bruggmann R."/>
            <person name="Dubchak I."/>
            <person name="Grimwood J."/>
            <person name="Gundlach H."/>
            <person name="Haberer G."/>
            <person name="Hellsten U."/>
            <person name="Mitros T."/>
            <person name="Poliakov A."/>
            <person name="Schmutz J."/>
            <person name="Spannagl M."/>
            <person name="Tang H."/>
            <person name="Wang X."/>
            <person name="Wicker T."/>
            <person name="Bharti A.K."/>
            <person name="Chapman J."/>
            <person name="Feltus F.A."/>
            <person name="Gowik U."/>
            <person name="Grigoriev I.V."/>
            <person name="Lyons E."/>
            <person name="Maher C.A."/>
            <person name="Martis M."/>
            <person name="Narechania A."/>
            <person name="Otillar R.P."/>
            <person name="Penning B.W."/>
            <person name="Salamov A.A."/>
            <person name="Wang Y."/>
            <person name="Zhang L."/>
            <person name="Carpita N.C."/>
            <person name="Freeling M."/>
            <person name="Gingle A.R."/>
            <person name="Hash C.T."/>
            <person name="Keller B."/>
            <person name="Klein P."/>
            <person name="Kresovich S."/>
            <person name="McCann M.C."/>
            <person name="Ming R."/>
            <person name="Peterson D.G."/>
            <person name="Mehboob-ur-Rahman"/>
            <person name="Ware D."/>
            <person name="Westhoff P."/>
            <person name="Mayer K.F."/>
            <person name="Messing J."/>
            <person name="Rokhsar D.S."/>
        </authorList>
    </citation>
    <scope>NUCLEOTIDE SEQUENCE [LARGE SCALE GENOMIC DNA]</scope>
    <source>
        <strain evidence="2">cv. BTx623</strain>
    </source>
</reference>
<dbReference type="InParanoid" id="A0A1Z5RN46"/>
<keyword evidence="2" id="KW-1185">Reference proteome</keyword>
<organism evidence="1 2">
    <name type="scientific">Sorghum bicolor</name>
    <name type="common">Sorghum</name>
    <name type="synonym">Sorghum vulgare</name>
    <dbReference type="NCBI Taxonomy" id="4558"/>
    <lineage>
        <taxon>Eukaryota</taxon>
        <taxon>Viridiplantae</taxon>
        <taxon>Streptophyta</taxon>
        <taxon>Embryophyta</taxon>
        <taxon>Tracheophyta</taxon>
        <taxon>Spermatophyta</taxon>
        <taxon>Magnoliopsida</taxon>
        <taxon>Liliopsida</taxon>
        <taxon>Poales</taxon>
        <taxon>Poaceae</taxon>
        <taxon>PACMAD clade</taxon>
        <taxon>Panicoideae</taxon>
        <taxon>Andropogonodae</taxon>
        <taxon>Andropogoneae</taxon>
        <taxon>Sorghinae</taxon>
        <taxon>Sorghum</taxon>
    </lineage>
</organism>
<gene>
    <name evidence="1" type="ORF">SORBI_3004G183950</name>
</gene>
<dbReference type="Gramene" id="OQU85164">
    <property type="protein sequence ID" value="OQU85164"/>
    <property type="gene ID" value="SORBI_3004G183950"/>
</dbReference>
<dbReference type="EMBL" id="CM000763">
    <property type="protein sequence ID" value="OQU85164.1"/>
    <property type="molecule type" value="Genomic_DNA"/>
</dbReference>
<accession>A0A1Z5RN46</accession>